<feature type="domain" description="3-dehydroquinate synthase N-terminal" evidence="11">
    <location>
        <begin position="63"/>
        <end position="175"/>
    </location>
</feature>
<feature type="binding site" evidence="9">
    <location>
        <position position="138"/>
    </location>
    <ligand>
        <name>NAD(+)</name>
        <dbReference type="ChEBI" id="CHEBI:57540"/>
    </ligand>
</feature>
<evidence type="ECO:0000256" key="10">
    <source>
        <dbReference type="NCBIfam" id="TIGR01357"/>
    </source>
</evidence>
<evidence type="ECO:0000256" key="5">
    <source>
        <dbReference type="ARBA" id="ARBA00022833"/>
    </source>
</evidence>
<evidence type="ECO:0000259" key="11">
    <source>
        <dbReference type="Pfam" id="PF01761"/>
    </source>
</evidence>
<comment type="subcellular location">
    <subcellularLocation>
        <location evidence="9">Cytoplasm</location>
    </subcellularLocation>
</comment>
<gene>
    <name evidence="9 13" type="primary">aroB</name>
    <name evidence="13" type="ORF">NCTC9810_01071</name>
</gene>
<name>A0A380WWY8_9FIRM</name>
<evidence type="ECO:0000313" key="13">
    <source>
        <dbReference type="EMBL" id="SUU92734.1"/>
    </source>
</evidence>
<comment type="catalytic activity">
    <reaction evidence="9">
        <text>7-phospho-2-dehydro-3-deoxy-D-arabino-heptonate = 3-dehydroquinate + phosphate</text>
        <dbReference type="Rhea" id="RHEA:21968"/>
        <dbReference type="ChEBI" id="CHEBI:32364"/>
        <dbReference type="ChEBI" id="CHEBI:43474"/>
        <dbReference type="ChEBI" id="CHEBI:58394"/>
        <dbReference type="EC" id="4.2.3.4"/>
    </reaction>
</comment>
<dbReference type="InterPro" id="IPR016037">
    <property type="entry name" value="DHQ_synth_AroB"/>
</dbReference>
<evidence type="ECO:0000259" key="12">
    <source>
        <dbReference type="Pfam" id="PF24621"/>
    </source>
</evidence>
<keyword evidence="4 9" id="KW-0547">Nucleotide-binding</keyword>
<feature type="domain" description="3-dehydroquinate synthase C-terminal" evidence="12">
    <location>
        <begin position="177"/>
        <end position="314"/>
    </location>
</feature>
<dbReference type="UniPathway" id="UPA00053">
    <property type="reaction ID" value="UER00085"/>
</dbReference>
<keyword evidence="3 9" id="KW-0479">Metal-binding</keyword>
<dbReference type="InterPro" id="IPR050071">
    <property type="entry name" value="Dehydroquinate_synthase"/>
</dbReference>
<comment type="similarity">
    <text evidence="9">Belongs to the sugar phosphate cyclases superfamily. Dehydroquinate synthase family.</text>
</comment>
<feature type="binding site" evidence="9">
    <location>
        <position position="147"/>
    </location>
    <ligand>
        <name>NAD(+)</name>
        <dbReference type="ChEBI" id="CHEBI:57540"/>
    </ligand>
</feature>
<dbReference type="Gene3D" id="3.40.50.1970">
    <property type="match status" value="1"/>
</dbReference>
<dbReference type="Pfam" id="PF01761">
    <property type="entry name" value="DHQ_synthase"/>
    <property type="match status" value="1"/>
</dbReference>
<keyword evidence="5 9" id="KW-0862">Zinc</keyword>
<dbReference type="PANTHER" id="PTHR43622">
    <property type="entry name" value="3-DEHYDROQUINATE SYNTHASE"/>
    <property type="match status" value="1"/>
</dbReference>
<dbReference type="EC" id="4.2.3.4" evidence="9 10"/>
<dbReference type="InterPro" id="IPR056179">
    <property type="entry name" value="DHQS_C"/>
</dbReference>
<keyword evidence="7 9" id="KW-0456">Lyase</keyword>
<dbReference type="GO" id="GO:0003856">
    <property type="term" value="F:3-dehydroquinate synthase activity"/>
    <property type="evidence" value="ECO:0007669"/>
    <property type="project" value="UniProtKB-UniRule"/>
</dbReference>
<dbReference type="GO" id="GO:0046872">
    <property type="term" value="F:metal ion binding"/>
    <property type="evidence" value="ECO:0007669"/>
    <property type="project" value="UniProtKB-KW"/>
</dbReference>
<dbReference type="Gene3D" id="1.20.1090.10">
    <property type="entry name" value="Dehydroquinate synthase-like - alpha domain"/>
    <property type="match status" value="1"/>
</dbReference>
<evidence type="ECO:0000256" key="6">
    <source>
        <dbReference type="ARBA" id="ARBA00023027"/>
    </source>
</evidence>
<feature type="binding site" evidence="9">
    <location>
        <position position="180"/>
    </location>
    <ligand>
        <name>Zn(2+)</name>
        <dbReference type="ChEBI" id="CHEBI:29105"/>
    </ligand>
</feature>
<dbReference type="GO" id="GO:0005737">
    <property type="term" value="C:cytoplasm"/>
    <property type="evidence" value="ECO:0007669"/>
    <property type="project" value="UniProtKB-SubCell"/>
</dbReference>
<evidence type="ECO:0000256" key="1">
    <source>
        <dbReference type="ARBA" id="ARBA00001911"/>
    </source>
</evidence>
<dbReference type="SUPFAM" id="SSF56796">
    <property type="entry name" value="Dehydroquinate synthase-like"/>
    <property type="match status" value="1"/>
</dbReference>
<dbReference type="HAMAP" id="MF_00110">
    <property type="entry name" value="DHQ_synthase"/>
    <property type="match status" value="1"/>
</dbReference>
<protein>
    <recommendedName>
        <fullName evidence="9 10">3-dehydroquinate synthase</fullName>
        <shortName evidence="9">DHQS</shortName>
        <ecNumber evidence="9 10">4.2.3.4</ecNumber>
    </recommendedName>
</protein>
<feature type="binding site" evidence="9">
    <location>
        <begin position="165"/>
        <end position="168"/>
    </location>
    <ligand>
        <name>NAD(+)</name>
        <dbReference type="ChEBI" id="CHEBI:57540"/>
    </ligand>
</feature>
<feature type="binding site" evidence="9">
    <location>
        <begin position="101"/>
        <end position="105"/>
    </location>
    <ligand>
        <name>NAD(+)</name>
        <dbReference type="ChEBI" id="CHEBI:57540"/>
    </ligand>
</feature>
<comment type="cofactor">
    <cofactor evidence="1 9">
        <name>NAD(+)</name>
        <dbReference type="ChEBI" id="CHEBI:57540"/>
    </cofactor>
</comment>
<evidence type="ECO:0000256" key="4">
    <source>
        <dbReference type="ARBA" id="ARBA00022741"/>
    </source>
</evidence>
<keyword evidence="9" id="KW-0057">Aromatic amino acid biosynthesis</keyword>
<dbReference type="GO" id="GO:0000166">
    <property type="term" value="F:nucleotide binding"/>
    <property type="evidence" value="ECO:0007669"/>
    <property type="project" value="UniProtKB-KW"/>
</dbReference>
<keyword evidence="8 9" id="KW-0170">Cobalt</keyword>
<evidence type="ECO:0000256" key="3">
    <source>
        <dbReference type="ARBA" id="ARBA00022723"/>
    </source>
</evidence>
<comment type="cofactor">
    <cofactor evidence="9">
        <name>Co(2+)</name>
        <dbReference type="ChEBI" id="CHEBI:48828"/>
    </cofactor>
    <cofactor evidence="9">
        <name>Zn(2+)</name>
        <dbReference type="ChEBI" id="CHEBI:29105"/>
    </cofactor>
    <text evidence="9">Binds 1 divalent metal cation per subunit. Can use either Co(2+) or Zn(2+).</text>
</comment>
<proteinExistence type="inferred from homology"/>
<reference evidence="13 14" key="1">
    <citation type="submission" date="2018-06" db="EMBL/GenBank/DDBJ databases">
        <authorList>
            <consortium name="Pathogen Informatics"/>
            <person name="Doyle S."/>
        </authorList>
    </citation>
    <scope>NUCLEOTIDE SEQUENCE [LARGE SCALE GENOMIC DNA]</scope>
    <source>
        <strain evidence="13 14">NCTC9810</strain>
    </source>
</reference>
<comment type="function">
    <text evidence="9">Catalyzes the conversion of 3-deoxy-D-arabino-heptulosonate 7-phosphate (DAHP) to dehydroquinate (DHQ).</text>
</comment>
<keyword evidence="9" id="KW-0028">Amino-acid biosynthesis</keyword>
<organism evidence="13 14">
    <name type="scientific">Anaerococcus octavius</name>
    <dbReference type="NCBI Taxonomy" id="54007"/>
    <lineage>
        <taxon>Bacteria</taxon>
        <taxon>Bacillati</taxon>
        <taxon>Bacillota</taxon>
        <taxon>Tissierellia</taxon>
        <taxon>Tissierellales</taxon>
        <taxon>Peptoniphilaceae</taxon>
        <taxon>Anaerococcus</taxon>
    </lineage>
</organism>
<dbReference type="InterPro" id="IPR030963">
    <property type="entry name" value="DHQ_synth_fam"/>
</dbReference>
<dbReference type="InterPro" id="IPR030960">
    <property type="entry name" value="DHQS/DOIS_N"/>
</dbReference>
<dbReference type="PANTHER" id="PTHR43622:SF1">
    <property type="entry name" value="3-DEHYDROQUINATE SYNTHASE"/>
    <property type="match status" value="1"/>
</dbReference>
<dbReference type="Pfam" id="PF24621">
    <property type="entry name" value="DHQS_C"/>
    <property type="match status" value="1"/>
</dbReference>
<feature type="binding site" evidence="9">
    <location>
        <position position="239"/>
    </location>
    <ligand>
        <name>Zn(2+)</name>
        <dbReference type="ChEBI" id="CHEBI:29105"/>
    </ligand>
</feature>
<dbReference type="Proteomes" id="UP000255124">
    <property type="component" value="Unassembled WGS sequence"/>
</dbReference>
<dbReference type="CDD" id="cd08195">
    <property type="entry name" value="DHQS"/>
    <property type="match status" value="1"/>
</dbReference>
<evidence type="ECO:0000256" key="9">
    <source>
        <dbReference type="HAMAP-Rule" id="MF_00110"/>
    </source>
</evidence>
<dbReference type="FunFam" id="3.40.50.1970:FF:000007">
    <property type="entry name" value="Pentafunctional AROM polypeptide"/>
    <property type="match status" value="1"/>
</dbReference>
<dbReference type="GO" id="GO:0009073">
    <property type="term" value="P:aromatic amino acid family biosynthetic process"/>
    <property type="evidence" value="ECO:0007669"/>
    <property type="project" value="UniProtKB-KW"/>
</dbReference>
<dbReference type="AlphaFoldDB" id="A0A380WWY8"/>
<dbReference type="OrthoDB" id="9806583at2"/>
<evidence type="ECO:0000256" key="7">
    <source>
        <dbReference type="ARBA" id="ARBA00023239"/>
    </source>
</evidence>
<evidence type="ECO:0000256" key="2">
    <source>
        <dbReference type="ARBA" id="ARBA00001947"/>
    </source>
</evidence>
<comment type="cofactor">
    <cofactor evidence="2">
        <name>Zn(2+)</name>
        <dbReference type="ChEBI" id="CHEBI:29105"/>
    </cofactor>
</comment>
<dbReference type="NCBIfam" id="TIGR01357">
    <property type="entry name" value="aroB"/>
    <property type="match status" value="1"/>
</dbReference>
<feature type="binding site" evidence="9">
    <location>
        <position position="255"/>
    </location>
    <ligand>
        <name>Zn(2+)</name>
        <dbReference type="ChEBI" id="CHEBI:29105"/>
    </ligand>
</feature>
<dbReference type="PIRSF" id="PIRSF001455">
    <property type="entry name" value="DHQ_synth"/>
    <property type="match status" value="1"/>
</dbReference>
<comment type="pathway">
    <text evidence="9">Metabolic intermediate biosynthesis; chorismate biosynthesis; chorismate from D-erythrose 4-phosphate and phosphoenolpyruvate: step 2/7.</text>
</comment>
<dbReference type="GO" id="GO:0009423">
    <property type="term" value="P:chorismate biosynthetic process"/>
    <property type="evidence" value="ECO:0007669"/>
    <property type="project" value="UniProtKB-UniRule"/>
</dbReference>
<keyword evidence="9" id="KW-0963">Cytoplasm</keyword>
<sequence>MNINIDYFNSKYNVFFDCQYFLEISKYISGNDKYEKVILITDENVDKIFKKNFDFKNTESYKYVIKAGEKSKNIAKYYKLIRFLTSINVDRNDLIIALGGGVVGDLAGFIASTYMRGIDYIQVPTSLLAMVDSSIGSKTAINTEDGKNLIGSFYAPKAVFIDLDFLKTLPQEEFTNGLAEIIKCSIIKDKNLFDLINEEEIYDRNTMSNIIKRSIEIKKEIVEKDPKEINERQLLNFGHTIGHAIEKVSNYSIAHGYAVATGMAMITRSYYKQGLTDTTSYNSINEILLKYKLPICCDYSLENLYKEILRDKKSRGDTLNVIYPKKIGDGRISSVEKNDLRKILKYCFER</sequence>
<comment type="caution">
    <text evidence="9">Lacks conserved residue(s) required for the propagation of feature annotation.</text>
</comment>
<dbReference type="EMBL" id="UFTA01000002">
    <property type="protein sequence ID" value="SUU92734.1"/>
    <property type="molecule type" value="Genomic_DNA"/>
</dbReference>
<evidence type="ECO:0000256" key="8">
    <source>
        <dbReference type="ARBA" id="ARBA00023285"/>
    </source>
</evidence>
<evidence type="ECO:0000313" key="14">
    <source>
        <dbReference type="Proteomes" id="UP000255124"/>
    </source>
</evidence>
<accession>A0A380WWY8</accession>
<dbReference type="GO" id="GO:0008652">
    <property type="term" value="P:amino acid biosynthetic process"/>
    <property type="evidence" value="ECO:0007669"/>
    <property type="project" value="UniProtKB-KW"/>
</dbReference>
<keyword evidence="6 9" id="KW-0520">NAD</keyword>
<feature type="binding site" evidence="9">
    <location>
        <begin position="125"/>
        <end position="126"/>
    </location>
    <ligand>
        <name>NAD(+)</name>
        <dbReference type="ChEBI" id="CHEBI:57540"/>
    </ligand>
</feature>